<dbReference type="Pfam" id="PF10604">
    <property type="entry name" value="Polyketide_cyc2"/>
    <property type="match status" value="1"/>
</dbReference>
<protein>
    <recommendedName>
        <fullName evidence="1">AraC effector-binding domain-containing protein</fullName>
    </recommendedName>
</protein>
<dbReference type="Gene3D" id="3.30.530.20">
    <property type="match status" value="1"/>
</dbReference>
<dbReference type="SUPFAM" id="SSF55136">
    <property type="entry name" value="Probable bacterial effector-binding domain"/>
    <property type="match status" value="1"/>
</dbReference>
<feature type="domain" description="AraC effector-binding" evidence="1">
    <location>
        <begin position="191"/>
        <end position="351"/>
    </location>
</feature>
<accession>A0A5N0TA98</accession>
<dbReference type="InterPro" id="IPR011256">
    <property type="entry name" value="Reg_factor_effector_dom_sf"/>
</dbReference>
<dbReference type="CDD" id="cd07818">
    <property type="entry name" value="SRPBCC_1"/>
    <property type="match status" value="1"/>
</dbReference>
<organism evidence="2 3">
    <name type="scientific">Marinihelvus fidelis</name>
    <dbReference type="NCBI Taxonomy" id="2613842"/>
    <lineage>
        <taxon>Bacteria</taxon>
        <taxon>Pseudomonadati</taxon>
        <taxon>Pseudomonadota</taxon>
        <taxon>Gammaproteobacteria</taxon>
        <taxon>Chromatiales</taxon>
        <taxon>Wenzhouxiangellaceae</taxon>
        <taxon>Marinihelvus</taxon>
    </lineage>
</organism>
<evidence type="ECO:0000313" key="2">
    <source>
        <dbReference type="EMBL" id="KAA9131925.1"/>
    </source>
</evidence>
<dbReference type="Pfam" id="PF06445">
    <property type="entry name" value="GyrI-like"/>
    <property type="match status" value="1"/>
</dbReference>
<sequence length="355" mass="38610">MSPMKKLLFILLLLLAAFIGGAFLLPTRVHVERSIAIERPPETVFALLNGYRHFNRWSPWAEADPDAVYRFSGPATGVGARLDWSGDPALVGEGWQEIVASQPYERIDMRLDFGTQGVADSAFIIHGDRIGSRVTWTFDTDVTEGQGMVGGLLGRYFGLFLDDWIGSDFDKGLAAFQAFAESLPRIDAVDASIERVDVEPFRVLAVNGESSLDADAISAALGQAYGSLTAWMANQGIPLGGQPLAVTLAGPEDRYRFEAAIPVDPAELDLLDPQVLEDAAPIVAKWSPSGPSVRMVHVGPYDTLAESYERLAAWMMIHGLEQGGLSWEQYVSDPGMTPESELVTHLYVQLAPATD</sequence>
<evidence type="ECO:0000259" key="1">
    <source>
        <dbReference type="SMART" id="SM00871"/>
    </source>
</evidence>
<dbReference type="SUPFAM" id="SSF55961">
    <property type="entry name" value="Bet v1-like"/>
    <property type="match status" value="1"/>
</dbReference>
<evidence type="ECO:0000313" key="3">
    <source>
        <dbReference type="Proteomes" id="UP000325372"/>
    </source>
</evidence>
<reference evidence="2 3" key="1">
    <citation type="submission" date="2019-09" db="EMBL/GenBank/DDBJ databases">
        <title>Wenzhouxiangella sp. Genome sequencing and assembly.</title>
        <authorList>
            <person name="Zhang R."/>
        </authorList>
    </citation>
    <scope>NUCLEOTIDE SEQUENCE [LARGE SCALE GENOMIC DNA]</scope>
    <source>
        <strain evidence="2 3">W260</strain>
    </source>
</reference>
<dbReference type="Proteomes" id="UP000325372">
    <property type="component" value="Unassembled WGS sequence"/>
</dbReference>
<name>A0A5N0TA98_9GAMM</name>
<gene>
    <name evidence="2" type="ORF">F3N42_07045</name>
</gene>
<dbReference type="InterPro" id="IPR019587">
    <property type="entry name" value="Polyketide_cyclase/dehydratase"/>
</dbReference>
<dbReference type="Gene3D" id="3.20.80.10">
    <property type="entry name" value="Regulatory factor, effector binding domain"/>
    <property type="match status" value="1"/>
</dbReference>
<comment type="caution">
    <text evidence="2">The sequence shown here is derived from an EMBL/GenBank/DDBJ whole genome shotgun (WGS) entry which is preliminary data.</text>
</comment>
<dbReference type="InterPro" id="IPR029442">
    <property type="entry name" value="GyrI-like"/>
</dbReference>
<dbReference type="SMART" id="SM00871">
    <property type="entry name" value="AraC_E_bind"/>
    <property type="match status" value="1"/>
</dbReference>
<dbReference type="EMBL" id="VYXP01000004">
    <property type="protein sequence ID" value="KAA9131925.1"/>
    <property type="molecule type" value="Genomic_DNA"/>
</dbReference>
<dbReference type="InterPro" id="IPR023393">
    <property type="entry name" value="START-like_dom_sf"/>
</dbReference>
<keyword evidence="3" id="KW-1185">Reference proteome</keyword>
<dbReference type="InterPro" id="IPR010499">
    <property type="entry name" value="AraC_E-bd"/>
</dbReference>
<dbReference type="AlphaFoldDB" id="A0A5N0TA98"/>
<proteinExistence type="predicted"/>